<dbReference type="RefSeq" id="WP_138602574.1">
    <property type="nucleotide sequence ID" value="NZ_VCIA01000001.1"/>
</dbReference>
<protein>
    <recommendedName>
        <fullName evidence="4">DUF485 domain-containing protein</fullName>
    </recommendedName>
</protein>
<reference evidence="2 3" key="1">
    <citation type="submission" date="2019-05" db="EMBL/GenBank/DDBJ databases">
        <title>Genomic analysis of Lentibacillus sp. NKC220-2.</title>
        <authorList>
            <person name="Oh Y.J."/>
        </authorList>
    </citation>
    <scope>NUCLEOTIDE SEQUENCE [LARGE SCALE GENOMIC DNA]</scope>
    <source>
        <strain evidence="2 3">NKC220-2</strain>
    </source>
</reference>
<evidence type="ECO:0000256" key="1">
    <source>
        <dbReference type="SAM" id="Phobius"/>
    </source>
</evidence>
<dbReference type="Proteomes" id="UP000306980">
    <property type="component" value="Unassembled WGS sequence"/>
</dbReference>
<dbReference type="AlphaFoldDB" id="A0A5S3QIR0"/>
<keyword evidence="1" id="KW-1133">Transmembrane helix</keyword>
<keyword evidence="1" id="KW-0472">Membrane</keyword>
<dbReference type="EMBL" id="VCIA01000001">
    <property type="protein sequence ID" value="TMN21804.1"/>
    <property type="molecule type" value="Genomic_DNA"/>
</dbReference>
<organism evidence="2 3">
    <name type="scientific">Lentibacillus cibarius</name>
    <dbReference type="NCBI Taxonomy" id="2583219"/>
    <lineage>
        <taxon>Bacteria</taxon>
        <taxon>Bacillati</taxon>
        <taxon>Bacillota</taxon>
        <taxon>Bacilli</taxon>
        <taxon>Bacillales</taxon>
        <taxon>Bacillaceae</taxon>
        <taxon>Lentibacillus</taxon>
    </lineage>
</organism>
<accession>A0A5S3QIR0</accession>
<comment type="caution">
    <text evidence="2">The sequence shown here is derived from an EMBL/GenBank/DDBJ whole genome shotgun (WGS) entry which is preliminary data.</text>
</comment>
<gene>
    <name evidence="2" type="ORF">FFL34_06525</name>
</gene>
<feature type="transmembrane region" description="Helical" evidence="1">
    <location>
        <begin position="39"/>
        <end position="58"/>
    </location>
</feature>
<evidence type="ECO:0000313" key="2">
    <source>
        <dbReference type="EMBL" id="TMN21804.1"/>
    </source>
</evidence>
<dbReference type="OrthoDB" id="2973564at2"/>
<name>A0A5S3QIR0_9BACI</name>
<keyword evidence="1" id="KW-0812">Transmembrane</keyword>
<evidence type="ECO:0008006" key="4">
    <source>
        <dbReference type="Google" id="ProtNLM"/>
    </source>
</evidence>
<sequence length="81" mass="9555">MQKKHRNTLAVFFILYALTFLPNLGVFNSLIWIGPLPLPLFWVLLINLINTIVVVYVYKKFFKPFALRTEQELLDEEKKGE</sequence>
<evidence type="ECO:0000313" key="3">
    <source>
        <dbReference type="Proteomes" id="UP000306980"/>
    </source>
</evidence>
<feature type="transmembrane region" description="Helical" evidence="1">
    <location>
        <begin position="12"/>
        <end position="33"/>
    </location>
</feature>
<proteinExistence type="predicted"/>